<feature type="transmembrane region" description="Helical" evidence="1">
    <location>
        <begin position="21"/>
        <end position="38"/>
    </location>
</feature>
<keyword evidence="1" id="KW-0472">Membrane</keyword>
<feature type="transmembrane region" description="Helical" evidence="1">
    <location>
        <begin position="244"/>
        <end position="266"/>
    </location>
</feature>
<reference evidence="2 3" key="1">
    <citation type="submission" date="2019-06" db="EMBL/GenBank/DDBJ databases">
        <title>Sequencing the genomes of 1000 actinobacteria strains.</title>
        <authorList>
            <person name="Klenk H.-P."/>
        </authorList>
    </citation>
    <scope>NUCLEOTIDE SEQUENCE [LARGE SCALE GENOMIC DNA]</scope>
    <source>
        <strain evidence="2 3">DSM 18031</strain>
    </source>
</reference>
<dbReference type="EMBL" id="VFPN01000001">
    <property type="protein sequence ID" value="TQM65336.1"/>
    <property type="molecule type" value="Genomic_DNA"/>
</dbReference>
<comment type="caution">
    <text evidence="2">The sequence shown here is derived from an EMBL/GenBank/DDBJ whole genome shotgun (WGS) entry which is preliminary data.</text>
</comment>
<gene>
    <name evidence="2" type="ORF">FB466_0133</name>
</gene>
<dbReference type="Proteomes" id="UP000318331">
    <property type="component" value="Unassembled WGS sequence"/>
</dbReference>
<feature type="transmembrane region" description="Helical" evidence="1">
    <location>
        <begin position="330"/>
        <end position="349"/>
    </location>
</feature>
<dbReference type="AlphaFoldDB" id="A0A543I411"/>
<organism evidence="2 3">
    <name type="scientific">Klugiella xanthotipulae</name>
    <dbReference type="NCBI Taxonomy" id="244735"/>
    <lineage>
        <taxon>Bacteria</taxon>
        <taxon>Bacillati</taxon>
        <taxon>Actinomycetota</taxon>
        <taxon>Actinomycetes</taxon>
        <taxon>Micrococcales</taxon>
        <taxon>Microbacteriaceae</taxon>
        <taxon>Klugiella</taxon>
    </lineage>
</organism>
<evidence type="ECO:0000256" key="1">
    <source>
        <dbReference type="SAM" id="Phobius"/>
    </source>
</evidence>
<accession>A0A543I411</accession>
<protein>
    <recommendedName>
        <fullName evidence="4">FtsX-like permease family protein</fullName>
    </recommendedName>
</protein>
<feature type="transmembrane region" description="Helical" evidence="1">
    <location>
        <begin position="286"/>
        <end position="310"/>
    </location>
</feature>
<name>A0A543I411_9MICO</name>
<keyword evidence="3" id="KW-1185">Reference proteome</keyword>
<keyword evidence="1" id="KW-0812">Transmembrane</keyword>
<evidence type="ECO:0000313" key="3">
    <source>
        <dbReference type="Proteomes" id="UP000318331"/>
    </source>
</evidence>
<keyword evidence="1" id="KW-1133">Transmembrane helix</keyword>
<proteinExistence type="predicted"/>
<evidence type="ECO:0008006" key="4">
    <source>
        <dbReference type="Google" id="ProtNLM"/>
    </source>
</evidence>
<evidence type="ECO:0000313" key="2">
    <source>
        <dbReference type="EMBL" id="TQM65336.1"/>
    </source>
</evidence>
<sequence length="361" mass="39726">MRKTVIAQEAFRNISTGASRTVYLFFVISFILFSGAGWSSRTVVDLSMDAEKFRQAGGSVTIVSAPAKIDGEQCDALSKTSGISSSGAIRQIESITFSALPDRALNQYAITPGFASLLSSTSLETSVSGIWISRDLSSDTGWLAGSKVSLSDGRTSDVAGVYDFPSDGRDQSLAYAVASPYSYSDLFDECWIDSWPISPQSEQLSYLSVLASPDGIFEMEVPTIRQLNSTLGVKFDGSEKFDKVPFVAVQIFLIAISFSSATIWIWTRRLEFSSALHAGVRRADIILQLIIEFSVLMVPAGLVSAIILYFFSHYSNPDPWISSFCVGLKFIFISALAFLLSIIFTPLFLREDNLFRYFKER</sequence>